<comment type="catalytic activity">
    <reaction evidence="12 14 15">
        <text>NAD(+) + (deoxyribonucleotide)n-3'-hydroxyl + 5'-phospho-(deoxyribonucleotide)m = (deoxyribonucleotide)n+m + AMP + beta-nicotinamide D-nucleotide.</text>
        <dbReference type="EC" id="6.5.1.2"/>
    </reaction>
</comment>
<keyword evidence="7 14" id="KW-0227">DNA damage</keyword>
<feature type="binding site" evidence="14">
    <location>
        <position position="295"/>
    </location>
    <ligand>
        <name>NAD(+)</name>
        <dbReference type="ChEBI" id="CHEBI:57540"/>
    </ligand>
</feature>
<dbReference type="Pfam" id="PF03119">
    <property type="entry name" value="DNA_ligase_ZBD"/>
    <property type="match status" value="1"/>
</dbReference>
<feature type="binding site" evidence="14">
    <location>
        <position position="117"/>
    </location>
    <ligand>
        <name>NAD(+)</name>
        <dbReference type="ChEBI" id="CHEBI:57540"/>
    </ligand>
</feature>
<feature type="binding site" evidence="14">
    <location>
        <position position="413"/>
    </location>
    <ligand>
        <name>Zn(2+)</name>
        <dbReference type="ChEBI" id="CHEBI:29105"/>
    </ligand>
</feature>
<dbReference type="SUPFAM" id="SSF56091">
    <property type="entry name" value="DNA ligase/mRNA capping enzyme, catalytic domain"/>
    <property type="match status" value="1"/>
</dbReference>
<evidence type="ECO:0000256" key="15">
    <source>
        <dbReference type="RuleBase" id="RU000618"/>
    </source>
</evidence>
<dbReference type="InterPro" id="IPR013839">
    <property type="entry name" value="DNAligase_adenylation"/>
</dbReference>
<evidence type="ECO:0000256" key="8">
    <source>
        <dbReference type="ARBA" id="ARBA00022833"/>
    </source>
</evidence>
<comment type="similarity">
    <text evidence="13 14">Belongs to the NAD-dependent DNA ligase family. LigA subfamily.</text>
</comment>
<dbReference type="Gene3D" id="6.20.10.30">
    <property type="match status" value="1"/>
</dbReference>
<dbReference type="PATRIC" id="fig|914150.5.peg.1045"/>
<evidence type="ECO:0000256" key="3">
    <source>
        <dbReference type="ARBA" id="ARBA00013308"/>
    </source>
</evidence>
<dbReference type="InterPro" id="IPR013840">
    <property type="entry name" value="DNAligase_N"/>
</dbReference>
<dbReference type="FunFam" id="1.10.150.20:FF:000007">
    <property type="entry name" value="DNA ligase"/>
    <property type="match status" value="1"/>
</dbReference>
<organism evidence="17 18">
    <name type="scientific">Kangiella geojedonensis</name>
    <dbReference type="NCBI Taxonomy" id="914150"/>
    <lineage>
        <taxon>Bacteria</taxon>
        <taxon>Pseudomonadati</taxon>
        <taxon>Pseudomonadota</taxon>
        <taxon>Gammaproteobacteria</taxon>
        <taxon>Kangiellales</taxon>
        <taxon>Kangiellaceae</taxon>
        <taxon>Kangiella</taxon>
    </lineage>
</organism>
<evidence type="ECO:0000313" key="18">
    <source>
        <dbReference type="Proteomes" id="UP000034071"/>
    </source>
</evidence>
<evidence type="ECO:0000256" key="14">
    <source>
        <dbReference type="HAMAP-Rule" id="MF_01588"/>
    </source>
</evidence>
<dbReference type="InterPro" id="IPR004149">
    <property type="entry name" value="Znf_DNAligase_C4"/>
</dbReference>
<dbReference type="PANTHER" id="PTHR23389:SF9">
    <property type="entry name" value="DNA LIGASE"/>
    <property type="match status" value="1"/>
</dbReference>
<dbReference type="InterPro" id="IPR041663">
    <property type="entry name" value="DisA/LigA_HHH"/>
</dbReference>
<dbReference type="InterPro" id="IPR001679">
    <property type="entry name" value="DNA_ligase"/>
</dbReference>
<dbReference type="Pfam" id="PF03120">
    <property type="entry name" value="OB_DNA_ligase"/>
    <property type="match status" value="1"/>
</dbReference>
<dbReference type="GO" id="GO:0046872">
    <property type="term" value="F:metal ion binding"/>
    <property type="evidence" value="ECO:0007669"/>
    <property type="project" value="UniProtKB-KW"/>
</dbReference>
<protein>
    <recommendedName>
        <fullName evidence="3 14">DNA ligase</fullName>
        <ecNumber evidence="2 14">6.5.1.2</ecNumber>
    </recommendedName>
    <alternativeName>
        <fullName evidence="14">Polydeoxyribonucleotide synthase [NAD(+)]</fullName>
    </alternativeName>
</protein>
<dbReference type="InterPro" id="IPR001357">
    <property type="entry name" value="BRCT_dom"/>
</dbReference>
<comment type="function">
    <text evidence="1 14">DNA ligase that catalyzes the formation of phosphodiester linkages between 5'-phosphoryl and 3'-hydroxyl groups in double-stranded DNA using NAD as a coenzyme and as the energy source for the reaction. It is essential for DNA replication and repair of damaged DNA.</text>
</comment>
<dbReference type="RefSeq" id="WP_046561113.1">
    <property type="nucleotide sequence ID" value="NZ_CP010975.1"/>
</dbReference>
<evidence type="ECO:0000256" key="12">
    <source>
        <dbReference type="ARBA" id="ARBA00034005"/>
    </source>
</evidence>
<feature type="binding site" evidence="14">
    <location>
        <position position="416"/>
    </location>
    <ligand>
        <name>Zn(2+)</name>
        <dbReference type="ChEBI" id="CHEBI:29105"/>
    </ligand>
</feature>
<dbReference type="Gene3D" id="2.40.50.140">
    <property type="entry name" value="Nucleic acid-binding proteins"/>
    <property type="match status" value="1"/>
</dbReference>
<dbReference type="GO" id="GO:0005829">
    <property type="term" value="C:cytosol"/>
    <property type="evidence" value="ECO:0007669"/>
    <property type="project" value="TreeGrafter"/>
</dbReference>
<sequence>MTDKTDNVQKELERLRSLISDYNYQYYVLDDPSVPDSEYDRLYRELHALESKHPELITEDSPTQRVGAKPDSGFEEVIHELPMLSLDNAMDSDEMVNFNRRVNDRLAQSKDIEYVCEPKLDGLAISLLYENGILTRAATRGDGSQGENITLNAKTIRSIPLKLRINNPPERIEVRGEVFMLKRSFEALNEEAKATESKVFANPRNAAAGSLRQLDPQITAKRNLSFYAYSMGLVSDDFKLADKHYDRLLQIKDLGLPVSNEVKVVSGIEECLDYYRDILERRDALEYEIDGVVNKVNDIALQERLGFVARAPRWAIAHKFPAQEEVTQLLGVDFQVGRTGALTPVARLKPVSVGGVTVSNATLHNMDEIERLGVRVKDYVIIRRAGDVIPQVVSIIEERRPDNTLVIKAPSECPVCSSPVERAEGEAVIRCTGGLICSSQRNEALKHFASRKAMDIDGLGDKLVEIFSDKGFVKSISDLYRITKEQITGLDRMGEKSADNLLVALEKSKSTTLPKFLYALGIREVGEVTAKNISNHFLTIEAIMRARQEELESVSDVGPIVAQHLRAFFDNDDNRQQVKELMELGVHWPEIEQKSDEELPLKDKTFVITGSFEGVSRAEIKEKLESLGAKVAGSVSKKTTALIAGEKAGSKLSKAESLGVEVLGLEFLDNF</sequence>
<dbReference type="PROSITE" id="PS01056">
    <property type="entry name" value="DNA_LIGASE_N2"/>
    <property type="match status" value="1"/>
</dbReference>
<dbReference type="NCBIfam" id="TIGR00575">
    <property type="entry name" value="dnlj"/>
    <property type="match status" value="1"/>
</dbReference>
<dbReference type="PIRSF" id="PIRSF001604">
    <property type="entry name" value="LigA"/>
    <property type="match status" value="1"/>
</dbReference>
<dbReference type="AlphaFoldDB" id="A0A0F6RC03"/>
<keyword evidence="9 14" id="KW-0460">Magnesium</keyword>
<name>A0A0F6RC03_9GAMM</name>
<dbReference type="Gene3D" id="1.10.287.610">
    <property type="entry name" value="Helix hairpin bin"/>
    <property type="match status" value="1"/>
</dbReference>
<evidence type="ECO:0000256" key="4">
    <source>
        <dbReference type="ARBA" id="ARBA00022598"/>
    </source>
</evidence>
<gene>
    <name evidence="14" type="primary">ligA</name>
    <name evidence="17" type="ORF">TQ33_1031</name>
</gene>
<evidence type="ECO:0000256" key="1">
    <source>
        <dbReference type="ARBA" id="ARBA00004067"/>
    </source>
</evidence>
<evidence type="ECO:0000256" key="6">
    <source>
        <dbReference type="ARBA" id="ARBA00022723"/>
    </source>
</evidence>
<evidence type="ECO:0000256" key="5">
    <source>
        <dbReference type="ARBA" id="ARBA00022705"/>
    </source>
</evidence>
<feature type="binding site" evidence="14">
    <location>
        <position position="177"/>
    </location>
    <ligand>
        <name>NAD(+)</name>
        <dbReference type="ChEBI" id="CHEBI:57540"/>
    </ligand>
</feature>
<dbReference type="GO" id="GO:0006260">
    <property type="term" value="P:DNA replication"/>
    <property type="evidence" value="ECO:0007669"/>
    <property type="project" value="UniProtKB-KW"/>
</dbReference>
<comment type="caution">
    <text evidence="14">Lacks conserved residue(s) required for the propagation of feature annotation.</text>
</comment>
<keyword evidence="10 14" id="KW-0520">NAD</keyword>
<dbReference type="Pfam" id="PF14520">
    <property type="entry name" value="HHH_5"/>
    <property type="match status" value="1"/>
</dbReference>
<dbReference type="HOGENOM" id="CLU_007764_2_1_6"/>
<dbReference type="GO" id="GO:0006281">
    <property type="term" value="P:DNA repair"/>
    <property type="evidence" value="ECO:0007669"/>
    <property type="project" value="UniProtKB-KW"/>
</dbReference>
<evidence type="ECO:0000313" key="17">
    <source>
        <dbReference type="EMBL" id="AKE51993.1"/>
    </source>
</evidence>
<dbReference type="InterPro" id="IPR036420">
    <property type="entry name" value="BRCT_dom_sf"/>
</dbReference>
<feature type="binding site" evidence="14">
    <location>
        <begin position="85"/>
        <end position="86"/>
    </location>
    <ligand>
        <name>NAD(+)</name>
        <dbReference type="ChEBI" id="CHEBI:57540"/>
    </ligand>
</feature>
<dbReference type="SMART" id="SM00532">
    <property type="entry name" value="LIGANc"/>
    <property type="match status" value="1"/>
</dbReference>
<feature type="domain" description="BRCT" evidence="16">
    <location>
        <begin position="596"/>
        <end position="671"/>
    </location>
</feature>
<dbReference type="FunFam" id="1.10.287.610:FF:000002">
    <property type="entry name" value="DNA ligase"/>
    <property type="match status" value="1"/>
</dbReference>
<dbReference type="InterPro" id="IPR018239">
    <property type="entry name" value="DNA_ligase_AS"/>
</dbReference>
<dbReference type="SUPFAM" id="SSF47781">
    <property type="entry name" value="RuvA domain 2-like"/>
    <property type="match status" value="1"/>
</dbReference>
<dbReference type="OrthoDB" id="9759736at2"/>
<dbReference type="InterPro" id="IPR010994">
    <property type="entry name" value="RuvA_2-like"/>
</dbReference>
<evidence type="ECO:0000256" key="10">
    <source>
        <dbReference type="ARBA" id="ARBA00023027"/>
    </source>
</evidence>
<dbReference type="Gene3D" id="3.30.470.30">
    <property type="entry name" value="DNA ligase/mRNA capping enzyme"/>
    <property type="match status" value="1"/>
</dbReference>
<dbReference type="NCBIfam" id="NF005932">
    <property type="entry name" value="PRK07956.1"/>
    <property type="match status" value="1"/>
</dbReference>
<dbReference type="STRING" id="914150.TQ33_1031"/>
<keyword evidence="5 14" id="KW-0235">DNA replication</keyword>
<dbReference type="KEGG" id="kge:TQ33_1031"/>
<feature type="active site" description="N6-AMP-lysine intermediate" evidence="14">
    <location>
        <position position="119"/>
    </location>
</feature>
<reference evidence="17 18" key="1">
    <citation type="submission" date="2015-02" db="EMBL/GenBank/DDBJ databases">
        <title>Complete genome sequence of Kangiella geojedonensis strain YCS-5T.</title>
        <authorList>
            <person name="Kim K.M."/>
        </authorList>
    </citation>
    <scope>NUCLEOTIDE SEQUENCE [LARGE SCALE GENOMIC DNA]</scope>
    <source>
        <strain evidence="17 18">YCS-5</strain>
    </source>
</reference>
<dbReference type="GO" id="GO:0003911">
    <property type="term" value="F:DNA ligase (NAD+) activity"/>
    <property type="evidence" value="ECO:0007669"/>
    <property type="project" value="UniProtKB-UniRule"/>
</dbReference>
<dbReference type="CDD" id="cd00114">
    <property type="entry name" value="LIGANc"/>
    <property type="match status" value="1"/>
</dbReference>
<keyword evidence="14" id="KW-0464">Manganese</keyword>
<dbReference type="Pfam" id="PF00533">
    <property type="entry name" value="BRCT"/>
    <property type="match status" value="1"/>
</dbReference>
<dbReference type="EC" id="6.5.1.2" evidence="2 14"/>
<evidence type="ECO:0000256" key="9">
    <source>
        <dbReference type="ARBA" id="ARBA00022842"/>
    </source>
</evidence>
<keyword evidence="8 14" id="KW-0862">Zinc</keyword>
<feature type="binding site" evidence="14">
    <location>
        <position position="140"/>
    </location>
    <ligand>
        <name>NAD(+)</name>
        <dbReference type="ChEBI" id="CHEBI:57540"/>
    </ligand>
</feature>
<evidence type="ECO:0000256" key="2">
    <source>
        <dbReference type="ARBA" id="ARBA00012722"/>
    </source>
</evidence>
<dbReference type="Gene3D" id="1.10.150.20">
    <property type="entry name" value="5' to 3' exonuclease, C-terminal subdomain"/>
    <property type="match status" value="2"/>
</dbReference>
<dbReference type="Pfam" id="PF01653">
    <property type="entry name" value="DNA_ligase_aden"/>
    <property type="match status" value="1"/>
</dbReference>
<proteinExistence type="inferred from homology"/>
<dbReference type="FunFam" id="2.40.50.140:FF:000012">
    <property type="entry name" value="DNA ligase"/>
    <property type="match status" value="1"/>
</dbReference>
<dbReference type="EMBL" id="CP010975">
    <property type="protein sequence ID" value="AKE51993.1"/>
    <property type="molecule type" value="Genomic_DNA"/>
</dbReference>
<keyword evidence="11 14" id="KW-0234">DNA repair</keyword>
<feature type="binding site" evidence="14">
    <location>
        <position position="437"/>
    </location>
    <ligand>
        <name>Zn(2+)</name>
        <dbReference type="ChEBI" id="CHEBI:29105"/>
    </ligand>
</feature>
<dbReference type="FunFam" id="3.30.470.30:FF:000001">
    <property type="entry name" value="DNA ligase"/>
    <property type="match status" value="1"/>
</dbReference>
<dbReference type="InterPro" id="IPR003583">
    <property type="entry name" value="Hlx-hairpin-Hlx_DNA-bd_motif"/>
</dbReference>
<accession>A0A0F6RC03</accession>
<keyword evidence="6 14" id="KW-0479">Metal-binding</keyword>
<dbReference type="Pfam" id="PF12826">
    <property type="entry name" value="HHH_2"/>
    <property type="match status" value="1"/>
</dbReference>
<dbReference type="SUPFAM" id="SSF52113">
    <property type="entry name" value="BRCT domain"/>
    <property type="match status" value="1"/>
</dbReference>
<evidence type="ECO:0000256" key="7">
    <source>
        <dbReference type="ARBA" id="ARBA00022763"/>
    </source>
</evidence>
<keyword evidence="4 14" id="KW-0436">Ligase</keyword>
<evidence type="ECO:0000256" key="11">
    <source>
        <dbReference type="ARBA" id="ARBA00023204"/>
    </source>
</evidence>
<keyword evidence="18" id="KW-1185">Reference proteome</keyword>
<dbReference type="SUPFAM" id="SSF50249">
    <property type="entry name" value="Nucleic acid-binding proteins"/>
    <property type="match status" value="1"/>
</dbReference>
<dbReference type="Proteomes" id="UP000034071">
    <property type="component" value="Chromosome"/>
</dbReference>
<dbReference type="InterPro" id="IPR004150">
    <property type="entry name" value="NAD_DNA_ligase_OB"/>
</dbReference>
<dbReference type="PANTHER" id="PTHR23389">
    <property type="entry name" value="CHROMOSOME TRANSMISSION FIDELITY FACTOR 18"/>
    <property type="match status" value="1"/>
</dbReference>
<dbReference type="SMART" id="SM00292">
    <property type="entry name" value="BRCT"/>
    <property type="match status" value="1"/>
</dbReference>
<dbReference type="HAMAP" id="MF_01588">
    <property type="entry name" value="DNA_ligase_A"/>
    <property type="match status" value="1"/>
</dbReference>
<dbReference type="PROSITE" id="PS01055">
    <property type="entry name" value="DNA_LIGASE_N1"/>
    <property type="match status" value="1"/>
</dbReference>
<dbReference type="SMART" id="SM00278">
    <property type="entry name" value="HhH1"/>
    <property type="match status" value="3"/>
</dbReference>
<dbReference type="InterPro" id="IPR012340">
    <property type="entry name" value="NA-bd_OB-fold"/>
</dbReference>
<feature type="binding site" evidence="14">
    <location>
        <position position="319"/>
    </location>
    <ligand>
        <name>NAD(+)</name>
        <dbReference type="ChEBI" id="CHEBI:57540"/>
    </ligand>
</feature>
<evidence type="ECO:0000256" key="13">
    <source>
        <dbReference type="ARBA" id="ARBA00060881"/>
    </source>
</evidence>
<feature type="binding site" evidence="14">
    <location>
        <begin position="36"/>
        <end position="40"/>
    </location>
    <ligand>
        <name>NAD(+)</name>
        <dbReference type="ChEBI" id="CHEBI:57540"/>
    </ligand>
</feature>
<dbReference type="FunFam" id="1.10.150.20:FF:000006">
    <property type="entry name" value="DNA ligase"/>
    <property type="match status" value="1"/>
</dbReference>
<dbReference type="GO" id="GO:0003677">
    <property type="term" value="F:DNA binding"/>
    <property type="evidence" value="ECO:0007669"/>
    <property type="project" value="InterPro"/>
</dbReference>
<comment type="cofactor">
    <cofactor evidence="14">
        <name>Mg(2+)</name>
        <dbReference type="ChEBI" id="CHEBI:18420"/>
    </cofactor>
    <cofactor evidence="14">
        <name>Mn(2+)</name>
        <dbReference type="ChEBI" id="CHEBI:29035"/>
    </cofactor>
</comment>
<dbReference type="InterPro" id="IPR033136">
    <property type="entry name" value="DNA_ligase_CS"/>
</dbReference>
<dbReference type="PROSITE" id="PS50172">
    <property type="entry name" value="BRCT"/>
    <property type="match status" value="1"/>
</dbReference>
<dbReference type="Gene3D" id="3.40.50.10190">
    <property type="entry name" value="BRCT domain"/>
    <property type="match status" value="1"/>
</dbReference>
<dbReference type="CDD" id="cd17748">
    <property type="entry name" value="BRCT_DNA_ligase_like"/>
    <property type="match status" value="1"/>
</dbReference>
<evidence type="ECO:0000259" key="16">
    <source>
        <dbReference type="PROSITE" id="PS50172"/>
    </source>
</evidence>